<proteinExistence type="predicted"/>
<evidence type="ECO:0000313" key="2">
    <source>
        <dbReference type="Proteomes" id="UP001230649"/>
    </source>
</evidence>
<name>A0ACC2V2C2_9TREE</name>
<keyword evidence="2" id="KW-1185">Reference proteome</keyword>
<evidence type="ECO:0000313" key="1">
    <source>
        <dbReference type="EMBL" id="KAJ9093504.1"/>
    </source>
</evidence>
<dbReference type="Proteomes" id="UP001230649">
    <property type="component" value="Unassembled WGS sequence"/>
</dbReference>
<organism evidence="1 2">
    <name type="scientific">Naganishia adeliensis</name>
    <dbReference type="NCBI Taxonomy" id="92952"/>
    <lineage>
        <taxon>Eukaryota</taxon>
        <taxon>Fungi</taxon>
        <taxon>Dikarya</taxon>
        <taxon>Basidiomycota</taxon>
        <taxon>Agaricomycotina</taxon>
        <taxon>Tremellomycetes</taxon>
        <taxon>Filobasidiales</taxon>
        <taxon>Filobasidiaceae</taxon>
        <taxon>Naganishia</taxon>
    </lineage>
</organism>
<protein>
    <submittedName>
        <fullName evidence="1">Uncharacterized protein</fullName>
    </submittedName>
</protein>
<sequence length="756" mass="82167">MWSTAYTESFLNASSTSSSSGDLGAGVLQLSYLAPFAPNKPLVPPHQQPGQSKPGRLENLAQALENEFTLGFSTTEFPNPSTRRRDQTSPRGNSKVASQPSSTFSAPEYGLDPIEGNFLLQGLRPKQGAPASSSRFQLLLERKLQAELAAKAQQDLSVQPQGDVQPNRSCGLHYNPGFDLNQQLSTSKDPFESDLQSQILQSSLLGQMSHGIANSNYPMSGQMAPPQNGNYRPPSHNGDSSTLSNDHVMPSADTYPPSSNVPPGLGPQAVAPSYQPAPFRSQHYQRLLAAKLANSEQSGPDTASSLATDAAASFMQHWTDHSLDPNYPTPQELSFLPSTHSPLYQLFNSGYGQDQWQASQSYQDSTPRHVSGSQSLGSHGVSGGRYDGQSSSNARTMWSVNHLQPSDASPATAPVPPFYPTSETSSKYAPWMNSYGQPVDDSDAASTQSSRAPGLSSIQKSESATAQSSRPALPNLPDQLAGSTREASAQDTQNPGHGSSSSPQRAGEDLNETGEDGEPKKAMLACHFCRGRKLKYVFSRCQHVRQSAYPNLFRCDGTRPTCAHCEKRGLSCSYDAQIRRRGPGKRKRDQMAMLAAAEGQLDEDGTPLLHKLLAPKPKGKRGRKPKNRNPDGEVVEASKPSSDQHARLRGDDQDEQLYARPPNPYLPSYFIPEQTSDAPLLGPGVTQHAMPPPQTYPPYPSHLGQSHHLDSALQHHAPPHSHPYQPAYQGQVPWPKEPEHANKRQRTEPYPIGGRW</sequence>
<comment type="caution">
    <text evidence="1">The sequence shown here is derived from an EMBL/GenBank/DDBJ whole genome shotgun (WGS) entry which is preliminary data.</text>
</comment>
<gene>
    <name evidence="1" type="ORF">QFC20_007107</name>
</gene>
<dbReference type="EMBL" id="JASBWS010000153">
    <property type="protein sequence ID" value="KAJ9093504.1"/>
    <property type="molecule type" value="Genomic_DNA"/>
</dbReference>
<reference evidence="1" key="1">
    <citation type="submission" date="2023-04" db="EMBL/GenBank/DDBJ databases">
        <title>Draft Genome sequencing of Naganishia species isolated from polar environments using Oxford Nanopore Technology.</title>
        <authorList>
            <person name="Leo P."/>
            <person name="Venkateswaran K."/>
        </authorList>
    </citation>
    <scope>NUCLEOTIDE SEQUENCE</scope>
    <source>
        <strain evidence="1">MNA-CCFEE 5262</strain>
    </source>
</reference>
<accession>A0ACC2V2C2</accession>